<name>A0ABX1PNE9_9RHOO</name>
<evidence type="ECO:0000313" key="2">
    <source>
        <dbReference type="Proteomes" id="UP000615989"/>
    </source>
</evidence>
<accession>A0ABX1PNE9</accession>
<proteinExistence type="predicted"/>
<protein>
    <submittedName>
        <fullName evidence="1">Uncharacterized protein</fullName>
    </submittedName>
</protein>
<dbReference type="Pfam" id="PF09669">
    <property type="entry name" value="Phage_pRha"/>
    <property type="match status" value="1"/>
</dbReference>
<dbReference type="EMBL" id="WTVG01000055">
    <property type="protein sequence ID" value="NMG26112.1"/>
    <property type="molecule type" value="Genomic_DNA"/>
</dbReference>
<comment type="caution">
    <text evidence="1">The sequence shown here is derived from an EMBL/GenBank/DDBJ whole genome shotgun (WGS) entry which is preliminary data.</text>
</comment>
<dbReference type="RefSeq" id="WP_169119450.1">
    <property type="nucleotide sequence ID" value="NZ_WTVG02000036.1"/>
</dbReference>
<sequence>MNNARHPKQMTSVLEPRRHHIAAPLVELDHAEARTTSLLVAEKFGKLYKNVLRAIENLECSPEFARLNFEPREYVDDRGKVQPMYCITRDGFAFLAMGFTGRSAAQWKENFIAAFNRIERELRRITTQRALPDWQEARQLSFRAE</sequence>
<dbReference type="Proteomes" id="UP000615989">
    <property type="component" value="Unassembled WGS sequence"/>
</dbReference>
<gene>
    <name evidence="1" type="ORF">GO606_15605</name>
</gene>
<dbReference type="NCBIfam" id="TIGR02681">
    <property type="entry name" value="phage_pRha"/>
    <property type="match status" value="1"/>
</dbReference>
<evidence type="ECO:0000313" key="1">
    <source>
        <dbReference type="EMBL" id="NMG26112.1"/>
    </source>
</evidence>
<reference evidence="1" key="1">
    <citation type="submission" date="2019-12" db="EMBL/GenBank/DDBJ databases">
        <title>Comparative genomics gives insights into the taxonomy of the Azoarcus-Aromatoleum group and reveals separate origins of nif in the plant-associated Azoarcus and non-plant-associated Aromatoleum sub-groups.</title>
        <authorList>
            <person name="Lafos M."/>
            <person name="Maluk M."/>
            <person name="Batista M."/>
            <person name="Junghare M."/>
            <person name="Carmona M."/>
            <person name="Faoro H."/>
            <person name="Cruz L.M."/>
            <person name="Battistoni F."/>
            <person name="De Souza E."/>
            <person name="Pedrosa F."/>
            <person name="Chen W.-M."/>
            <person name="Poole P.S."/>
            <person name="Dixon R.A."/>
            <person name="James E.K."/>
        </authorList>
    </citation>
    <scope>NUCLEOTIDE SEQUENCE</scope>
    <source>
        <strain evidence="1">LuFRes1</strain>
    </source>
</reference>
<organism evidence="1 2">
    <name type="scientific">Aromatoleum anaerobium</name>
    <dbReference type="NCBI Taxonomy" id="182180"/>
    <lineage>
        <taxon>Bacteria</taxon>
        <taxon>Pseudomonadati</taxon>
        <taxon>Pseudomonadota</taxon>
        <taxon>Betaproteobacteria</taxon>
        <taxon>Rhodocyclales</taxon>
        <taxon>Rhodocyclaceae</taxon>
        <taxon>Aromatoleum</taxon>
    </lineage>
</organism>
<keyword evidence="2" id="KW-1185">Reference proteome</keyword>
<dbReference type="InterPro" id="IPR014054">
    <property type="entry name" value="Phage_regulatory_Rha"/>
</dbReference>